<accession>A0A0R1XD67</accession>
<dbReference type="InterPro" id="IPR007487">
    <property type="entry name" value="ABC_transpt-TYRBP-like"/>
</dbReference>
<comment type="caution">
    <text evidence="1">The sequence shown here is derived from an EMBL/GenBank/DDBJ whole genome shotgun (WGS) entry which is preliminary data.</text>
</comment>
<dbReference type="EMBL" id="AZFW01000039">
    <property type="protein sequence ID" value="KRM27936.1"/>
    <property type="molecule type" value="Genomic_DNA"/>
</dbReference>
<organism evidence="1 2">
    <name type="scientific">Schleiferilactobacillus harbinensis DSM 16991</name>
    <dbReference type="NCBI Taxonomy" id="1122147"/>
    <lineage>
        <taxon>Bacteria</taxon>
        <taxon>Bacillati</taxon>
        <taxon>Bacillota</taxon>
        <taxon>Bacilli</taxon>
        <taxon>Lactobacillales</taxon>
        <taxon>Lactobacillaceae</taxon>
        <taxon>Schleiferilactobacillus</taxon>
    </lineage>
</organism>
<keyword evidence="1" id="KW-0547">Nucleotide-binding</keyword>
<name>A0A0R1XD67_9LACO</name>
<dbReference type="eggNOG" id="COG2984">
    <property type="taxonomic scope" value="Bacteria"/>
</dbReference>
<keyword evidence="1" id="KW-0067">ATP-binding</keyword>
<dbReference type="Proteomes" id="UP000050949">
    <property type="component" value="Unassembled WGS sequence"/>
</dbReference>
<proteinExistence type="predicted"/>
<dbReference type="Pfam" id="PF04392">
    <property type="entry name" value="ABC_sub_bind"/>
    <property type="match status" value="1"/>
</dbReference>
<dbReference type="CDD" id="cd06325">
    <property type="entry name" value="PBP1_ABC_unchar_transporter"/>
    <property type="match status" value="1"/>
</dbReference>
<dbReference type="PANTHER" id="PTHR35271:SF1">
    <property type="entry name" value="ABC TRANSPORTER, SUBSTRATE-BINDING LIPOPROTEIN"/>
    <property type="match status" value="1"/>
</dbReference>
<protein>
    <submittedName>
        <fullName evidence="1">ATP-binding cassette transporter</fullName>
    </submittedName>
</protein>
<dbReference type="InterPro" id="IPR028082">
    <property type="entry name" value="Peripla_BP_I"/>
</dbReference>
<gene>
    <name evidence="1" type="ORF">FC91_GL002226</name>
</gene>
<dbReference type="Gene3D" id="3.40.50.2300">
    <property type="match status" value="2"/>
</dbReference>
<evidence type="ECO:0000313" key="1">
    <source>
        <dbReference type="EMBL" id="KRM27936.1"/>
    </source>
</evidence>
<reference evidence="1 2" key="1">
    <citation type="journal article" date="2015" name="Genome Announc.">
        <title>Expanding the biotechnology potential of lactobacilli through comparative genomics of 213 strains and associated genera.</title>
        <authorList>
            <person name="Sun Z."/>
            <person name="Harris H.M."/>
            <person name="McCann A."/>
            <person name="Guo C."/>
            <person name="Argimon S."/>
            <person name="Zhang W."/>
            <person name="Yang X."/>
            <person name="Jeffery I.B."/>
            <person name="Cooney J.C."/>
            <person name="Kagawa T.F."/>
            <person name="Liu W."/>
            <person name="Song Y."/>
            <person name="Salvetti E."/>
            <person name="Wrobel A."/>
            <person name="Rasinkangas P."/>
            <person name="Parkhill J."/>
            <person name="Rea M.C."/>
            <person name="O'Sullivan O."/>
            <person name="Ritari J."/>
            <person name="Douillard F.P."/>
            <person name="Paul Ross R."/>
            <person name="Yang R."/>
            <person name="Briner A.E."/>
            <person name="Felis G.E."/>
            <person name="de Vos W.M."/>
            <person name="Barrangou R."/>
            <person name="Klaenhammer T.R."/>
            <person name="Caufield P.W."/>
            <person name="Cui Y."/>
            <person name="Zhang H."/>
            <person name="O'Toole P.W."/>
        </authorList>
    </citation>
    <scope>NUCLEOTIDE SEQUENCE [LARGE SCALE GENOMIC DNA]</scope>
    <source>
        <strain evidence="1 2">DSM 16991</strain>
    </source>
</reference>
<sequence>MRLFHVKRPPGGIFIMKKHTGLWLVFTVALALLVSACGTKQSSASGKDAKVKVGILQLMDQSALDQARKGFIAELKKEGYTQGKNLTIDYVNAQNDQANLKSMSEKLAKDKNTVNVAIATPAAQALLQADKDTPQLFTAITDPVSAGLTTSMQKPSGNVSGTSDMVPVAGQIKLLHQLFPKAKKVGLLYNAAEPNSVYAIKLAKAAIKKLGLQSVAKTVATTADVQQTTTALASQVDAIYIPADNVLTAAMATVGKVSEEKKVPVIPATGPMVKLGGVATNGIDYTKLGAQTAQMAVKIIKGKKVTDLPVETPKDVSLVVNDQFAKLFNVDPAKIVNK</sequence>
<dbReference type="PATRIC" id="fig|1122147.4.peg.2305"/>
<dbReference type="SUPFAM" id="SSF53822">
    <property type="entry name" value="Periplasmic binding protein-like I"/>
    <property type="match status" value="1"/>
</dbReference>
<dbReference type="PANTHER" id="PTHR35271">
    <property type="entry name" value="ABC TRANSPORTER, SUBSTRATE-BINDING LIPOPROTEIN-RELATED"/>
    <property type="match status" value="1"/>
</dbReference>
<dbReference type="AlphaFoldDB" id="A0A0R1XD67"/>
<dbReference type="GO" id="GO:0005524">
    <property type="term" value="F:ATP binding"/>
    <property type="evidence" value="ECO:0007669"/>
    <property type="project" value="UniProtKB-KW"/>
</dbReference>
<evidence type="ECO:0000313" key="2">
    <source>
        <dbReference type="Proteomes" id="UP000050949"/>
    </source>
</evidence>